<evidence type="ECO:0000313" key="2">
    <source>
        <dbReference type="EMBL" id="CAI8618971.1"/>
    </source>
</evidence>
<evidence type="ECO:0008006" key="4">
    <source>
        <dbReference type="Google" id="ProtNLM"/>
    </source>
</evidence>
<dbReference type="AlphaFoldDB" id="A0AAV1B917"/>
<accession>A0AAV1B917</accession>
<keyword evidence="3" id="KW-1185">Reference proteome</keyword>
<feature type="region of interest" description="Disordered" evidence="1">
    <location>
        <begin position="83"/>
        <end position="104"/>
    </location>
</feature>
<name>A0AAV1B917_VICFA</name>
<dbReference type="EMBL" id="OX451741">
    <property type="protein sequence ID" value="CAI8618971.1"/>
    <property type="molecule type" value="Genomic_DNA"/>
</dbReference>
<organism evidence="2 3">
    <name type="scientific">Vicia faba</name>
    <name type="common">Broad bean</name>
    <name type="synonym">Faba vulgaris</name>
    <dbReference type="NCBI Taxonomy" id="3906"/>
    <lineage>
        <taxon>Eukaryota</taxon>
        <taxon>Viridiplantae</taxon>
        <taxon>Streptophyta</taxon>
        <taxon>Embryophyta</taxon>
        <taxon>Tracheophyta</taxon>
        <taxon>Spermatophyta</taxon>
        <taxon>Magnoliopsida</taxon>
        <taxon>eudicotyledons</taxon>
        <taxon>Gunneridae</taxon>
        <taxon>Pentapetalae</taxon>
        <taxon>rosids</taxon>
        <taxon>fabids</taxon>
        <taxon>Fabales</taxon>
        <taxon>Fabaceae</taxon>
        <taxon>Papilionoideae</taxon>
        <taxon>50 kb inversion clade</taxon>
        <taxon>NPAAA clade</taxon>
        <taxon>Hologalegina</taxon>
        <taxon>IRL clade</taxon>
        <taxon>Fabeae</taxon>
        <taxon>Vicia</taxon>
    </lineage>
</organism>
<evidence type="ECO:0000256" key="1">
    <source>
        <dbReference type="SAM" id="MobiDB-lite"/>
    </source>
</evidence>
<dbReference type="Proteomes" id="UP001157006">
    <property type="component" value="Chromosome 6"/>
</dbReference>
<reference evidence="2 3" key="1">
    <citation type="submission" date="2023-01" db="EMBL/GenBank/DDBJ databases">
        <authorList>
            <person name="Kreplak J."/>
        </authorList>
    </citation>
    <scope>NUCLEOTIDE SEQUENCE [LARGE SCALE GENOMIC DNA]</scope>
</reference>
<dbReference type="PANTHER" id="PTHR47718">
    <property type="entry name" value="OS01G0519700 PROTEIN"/>
    <property type="match status" value="1"/>
</dbReference>
<protein>
    <recommendedName>
        <fullName evidence="4">Protein FAR1-RELATED SEQUENCE</fullName>
    </recommendedName>
</protein>
<dbReference type="PANTHER" id="PTHR47718:SF15">
    <property type="entry name" value="PROTEIN FAR1-RELATED SEQUENCE 5-LIKE"/>
    <property type="match status" value="1"/>
</dbReference>
<evidence type="ECO:0000313" key="3">
    <source>
        <dbReference type="Proteomes" id="UP001157006"/>
    </source>
</evidence>
<feature type="compositionally biased region" description="Acidic residues" evidence="1">
    <location>
        <begin position="91"/>
        <end position="104"/>
    </location>
</feature>
<proteinExistence type="predicted"/>
<gene>
    <name evidence="2" type="ORF">VFH_VI148800</name>
</gene>
<sequence>MNFFHDNFNFFNKFILFLQSPTSSSSFSNQQQLHIFYYLHSYSSFTTLFNKRTFNIIPYSRFAYKVRIDSQFAKVLSCDNDANDDVQQSSNDEDDYDNDNDEESVGMELSNNQAVVGDRLVIINSITSDEIRAMKFGNVSEAYEFYYRYGKCKGFAIRKIHVRRRGLEGNRTCHIMGYMVAQKGGYNDVGFTKKDRSEIIYESYVYAEYSVNNDGRLKSFFWAGDSSRLDYFCFGDVLSFDTTYKKNKYNYLLVIFSSCNHHS</sequence>